<keyword evidence="2" id="KW-0704">Schiff base</keyword>
<dbReference type="AlphaFoldDB" id="X1LQ91"/>
<dbReference type="GO" id="GO:0005737">
    <property type="term" value="C:cytoplasm"/>
    <property type="evidence" value="ECO:0007669"/>
    <property type="project" value="UniProtKB-SubCell"/>
</dbReference>
<evidence type="ECO:0000256" key="2">
    <source>
        <dbReference type="ARBA" id="ARBA00023270"/>
    </source>
</evidence>
<dbReference type="InterPro" id="IPR013785">
    <property type="entry name" value="Aldolase_TIM"/>
</dbReference>
<dbReference type="EMBL" id="BARV01005871">
    <property type="protein sequence ID" value="GAI04550.1"/>
    <property type="molecule type" value="Genomic_DNA"/>
</dbReference>
<comment type="subcellular location">
    <subcellularLocation>
        <location evidence="1">Cytoplasm</location>
    </subcellularLocation>
</comment>
<gene>
    <name evidence="3" type="ORF">S06H3_11941</name>
</gene>
<dbReference type="GO" id="GO:0016832">
    <property type="term" value="F:aldehyde-lyase activity"/>
    <property type="evidence" value="ECO:0007669"/>
    <property type="project" value="InterPro"/>
</dbReference>
<dbReference type="CDD" id="cd00956">
    <property type="entry name" value="Transaldolase_FSA"/>
    <property type="match status" value="1"/>
</dbReference>
<evidence type="ECO:0000313" key="3">
    <source>
        <dbReference type="EMBL" id="GAI04550.1"/>
    </source>
</evidence>
<reference evidence="3" key="1">
    <citation type="journal article" date="2014" name="Front. Microbiol.">
        <title>High frequency of phylogenetically diverse reductive dehalogenase-homologous genes in deep subseafloor sedimentary metagenomes.</title>
        <authorList>
            <person name="Kawai M."/>
            <person name="Futagami T."/>
            <person name="Toyoda A."/>
            <person name="Takaki Y."/>
            <person name="Nishi S."/>
            <person name="Hori S."/>
            <person name="Arai W."/>
            <person name="Tsubouchi T."/>
            <person name="Morono Y."/>
            <person name="Uchiyama I."/>
            <person name="Ito T."/>
            <person name="Fujiyama A."/>
            <person name="Inagaki F."/>
            <person name="Takami H."/>
        </authorList>
    </citation>
    <scope>NUCLEOTIDE SEQUENCE</scope>
    <source>
        <strain evidence="3">Expedition CK06-06</strain>
    </source>
</reference>
<evidence type="ECO:0000256" key="1">
    <source>
        <dbReference type="ARBA" id="ARBA00004496"/>
    </source>
</evidence>
<proteinExistence type="predicted"/>
<sequence length="205" mass="22335">MEIFIDSASTAEMEKWLRMGVLDGVTTNPSIMLRDGIYDMEVGAKKIAALLSPRPVSVEVTTNDLGEMVTQAQKLASWAANIVIKIPQETQDGIPCYEVIKQLENEGIKVNATLAMSFGQVILAAKAGATYISIFAGRISDEGGDAPQVIRDSVEWLERWKYKSKIIVGSIRSVADALQSAVAGAHIITVPPQYLTRMADHKNSR</sequence>
<dbReference type="SUPFAM" id="SSF51569">
    <property type="entry name" value="Aldolase"/>
    <property type="match status" value="1"/>
</dbReference>
<evidence type="ECO:0008006" key="4">
    <source>
        <dbReference type="Google" id="ProtNLM"/>
    </source>
</evidence>
<dbReference type="PROSITE" id="PS01054">
    <property type="entry name" value="TRANSALDOLASE_1"/>
    <property type="match status" value="1"/>
</dbReference>
<dbReference type="GO" id="GO:0005975">
    <property type="term" value="P:carbohydrate metabolic process"/>
    <property type="evidence" value="ECO:0007669"/>
    <property type="project" value="InterPro"/>
</dbReference>
<dbReference type="Pfam" id="PF00923">
    <property type="entry name" value="TAL_FSA"/>
    <property type="match status" value="1"/>
</dbReference>
<dbReference type="Gene3D" id="3.20.20.70">
    <property type="entry name" value="Aldolase class I"/>
    <property type="match status" value="1"/>
</dbReference>
<name>X1LQ91_9ZZZZ</name>
<accession>X1LQ91</accession>
<dbReference type="PANTHER" id="PTHR10683:SF40">
    <property type="entry name" value="FRUCTOSE-6-PHOSPHATE ALDOLASE 1-RELATED"/>
    <property type="match status" value="1"/>
</dbReference>
<organism evidence="3">
    <name type="scientific">marine sediment metagenome</name>
    <dbReference type="NCBI Taxonomy" id="412755"/>
    <lineage>
        <taxon>unclassified sequences</taxon>
        <taxon>metagenomes</taxon>
        <taxon>ecological metagenomes</taxon>
    </lineage>
</organism>
<dbReference type="PANTHER" id="PTHR10683">
    <property type="entry name" value="TRANSALDOLASE"/>
    <property type="match status" value="1"/>
</dbReference>
<feature type="non-terminal residue" evidence="3">
    <location>
        <position position="205"/>
    </location>
</feature>
<dbReference type="InterPro" id="IPR033919">
    <property type="entry name" value="TSA/FSA_arc/bac"/>
</dbReference>
<dbReference type="InterPro" id="IPR018225">
    <property type="entry name" value="Transaldolase_AS"/>
</dbReference>
<protein>
    <recommendedName>
        <fullName evidence="4">Transaldolase</fullName>
    </recommendedName>
</protein>
<dbReference type="InterPro" id="IPR001585">
    <property type="entry name" value="TAL/FSA"/>
</dbReference>
<comment type="caution">
    <text evidence="3">The sequence shown here is derived from an EMBL/GenBank/DDBJ whole genome shotgun (WGS) entry which is preliminary data.</text>
</comment>